<dbReference type="Gene3D" id="3.20.20.450">
    <property type="entry name" value="EAL domain"/>
    <property type="match status" value="1"/>
</dbReference>
<keyword evidence="6 8" id="KW-1133">Transmembrane helix</keyword>
<feature type="transmembrane region" description="Helical" evidence="8">
    <location>
        <begin position="136"/>
        <end position="158"/>
    </location>
</feature>
<keyword evidence="3" id="KW-1003">Cell membrane</keyword>
<keyword evidence="7 8" id="KW-0472">Membrane</keyword>
<proteinExistence type="predicted"/>
<dbReference type="EC" id="2.7.1.69" evidence="11"/>
<dbReference type="GO" id="GO:0005886">
    <property type="term" value="C:plasma membrane"/>
    <property type="evidence" value="ECO:0007669"/>
    <property type="project" value="UniProtKB-SubCell"/>
</dbReference>
<reference evidence="11" key="2">
    <citation type="submission" date="2013-06" db="EMBL/GenBank/DDBJ databases">
        <title>Draft genome sequence of Clostridium hylemonae (DSM 15053).</title>
        <authorList>
            <person name="Sudarsanam P."/>
            <person name="Ley R."/>
            <person name="Guruge J."/>
            <person name="Turnbaugh P.J."/>
            <person name="Mahowald M."/>
            <person name="Liep D."/>
            <person name="Gordon J."/>
        </authorList>
    </citation>
    <scope>NUCLEOTIDE SEQUENCE</scope>
    <source>
        <strain evidence="11">DSM 15053</strain>
    </source>
</reference>
<dbReference type="HOGENOM" id="CLU_024302_0_0_9"/>
<dbReference type="InterPro" id="IPR004501">
    <property type="entry name" value="PTS_EIIC_3"/>
</dbReference>
<gene>
    <name evidence="11" type="ORF">CLOHYLEM_07481</name>
</gene>
<feature type="transmembrane region" description="Helical" evidence="8">
    <location>
        <begin position="164"/>
        <end position="183"/>
    </location>
</feature>
<feature type="transmembrane region" description="Helical" evidence="8">
    <location>
        <begin position="251"/>
        <end position="270"/>
    </location>
</feature>
<dbReference type="STRING" id="553973.CLOHYLEM_07481"/>
<dbReference type="GO" id="GO:0071111">
    <property type="term" value="F:cyclic-guanylate-specific phosphodiesterase activity"/>
    <property type="evidence" value="ECO:0007669"/>
    <property type="project" value="InterPro"/>
</dbReference>
<feature type="transmembrane region" description="Helical" evidence="8">
    <location>
        <begin position="95"/>
        <end position="116"/>
    </location>
</feature>
<evidence type="ECO:0000256" key="4">
    <source>
        <dbReference type="ARBA" id="ARBA00022597"/>
    </source>
</evidence>
<dbReference type="InterPro" id="IPR001633">
    <property type="entry name" value="EAL_dom"/>
</dbReference>
<feature type="transmembrane region" description="Helical" evidence="8">
    <location>
        <begin position="309"/>
        <end position="334"/>
    </location>
</feature>
<dbReference type="eggNOG" id="COG2200">
    <property type="taxonomic scope" value="Bacteria"/>
</dbReference>
<organism evidence="11 12">
    <name type="scientific">[Clostridium] hylemonae DSM 15053</name>
    <dbReference type="NCBI Taxonomy" id="553973"/>
    <lineage>
        <taxon>Bacteria</taxon>
        <taxon>Bacillati</taxon>
        <taxon>Bacillota</taxon>
        <taxon>Clostridia</taxon>
        <taxon>Lachnospirales</taxon>
        <taxon>Lachnospiraceae</taxon>
    </lineage>
</organism>
<feature type="transmembrane region" description="Helical" evidence="8">
    <location>
        <begin position="282"/>
        <end position="303"/>
    </location>
</feature>
<sequence>MAIPFLIMGSFSLLLRNFPSDAYQAFLVHFLGGAAAELLETLYTVSLGSLALVLSITISLSYGLQAKTDTFILYPVVAVCSYLAFCGGMEGHDEYVFKAEWVFTAMCITLLSCVLFRQLLKFGSRLRKLHTTGAEYLFNISIQSLFPAVIIVAGFAVVGYALRTAWGSSNITNFGSYIFLNIFDRLSGNLAGILLYVVVTHVLWFFGIHGTNTLEAVSQKLFEHNISVNQSLLLAGSAPTELFSKTFLDTFVFLGGCGCALSFIIALCIISRKSHNRKIAYVALPSALFNISEIAVFGFPIIFNFTMMIPFILTPVVLTLTSTLAAQAGLVPVVTQSVEWTVPILLSGYKATGSVAGSILQLVNLLIGVLIYIPFIKRSEQKETLAFQKIVRRMEQDMAAGEGSGTLPHFLHHRYPYYSYAKTLAMDLSNAMHRGQLELFYQPQLSSGGNLHGMEALLRWKHPVAGYIAPPVLIALAYEGGFLHELSRYLLNLACRDAVSLEPHIKNDLYLSINISSKQMEENGFFDKSLDIIQSYKLEHVHLVLEITERSAMIISDTLMHDMSRLKDSGISFSLDDFGMGHNSILYLQERIFDEVKLDGKLVSQLPGNERSKDILSGIISMAQSLDLRIVAEFVETEEQRDMLLELGCTIYQGYYYSRPLCYTDLTAFLNSLP</sequence>
<evidence type="ECO:0000256" key="7">
    <source>
        <dbReference type="ARBA" id="ARBA00023136"/>
    </source>
</evidence>
<evidence type="ECO:0000256" key="3">
    <source>
        <dbReference type="ARBA" id="ARBA00022475"/>
    </source>
</evidence>
<dbReference type="Pfam" id="PF02378">
    <property type="entry name" value="PTS_EIIC"/>
    <property type="match status" value="1"/>
</dbReference>
<dbReference type="GO" id="GO:0009401">
    <property type="term" value="P:phosphoenolpyruvate-dependent sugar phosphotransferase system"/>
    <property type="evidence" value="ECO:0007669"/>
    <property type="project" value="InterPro"/>
</dbReference>
<dbReference type="InterPro" id="IPR050706">
    <property type="entry name" value="Cyclic-di-GMP_PDE-like"/>
</dbReference>
<keyword evidence="4" id="KW-0762">Sugar transport</keyword>
<dbReference type="PANTHER" id="PTHR33121">
    <property type="entry name" value="CYCLIC DI-GMP PHOSPHODIESTERASE PDEF"/>
    <property type="match status" value="1"/>
</dbReference>
<evidence type="ECO:0000313" key="11">
    <source>
        <dbReference type="EMBL" id="EEG72478.1"/>
    </source>
</evidence>
<dbReference type="PANTHER" id="PTHR33121:SF70">
    <property type="entry name" value="SIGNALING PROTEIN YKOW"/>
    <property type="match status" value="1"/>
</dbReference>
<name>C0C5U3_9FIRM</name>
<evidence type="ECO:0000259" key="9">
    <source>
        <dbReference type="PROSITE" id="PS50883"/>
    </source>
</evidence>
<dbReference type="AlphaFoldDB" id="C0C5U3"/>
<dbReference type="GO" id="GO:0008982">
    <property type="term" value="F:protein-N(PI)-phosphohistidine-sugar phosphotransferase activity"/>
    <property type="evidence" value="ECO:0007669"/>
    <property type="project" value="InterPro"/>
</dbReference>
<protein>
    <submittedName>
        <fullName evidence="11">PTS system, lactose/cellobiose family IIC component</fullName>
        <ecNumber evidence="11">2.7.1.69</ecNumber>
    </submittedName>
</protein>
<reference evidence="11" key="1">
    <citation type="submission" date="2009-02" db="EMBL/GenBank/DDBJ databases">
        <authorList>
            <person name="Fulton L."/>
            <person name="Clifton S."/>
            <person name="Fulton B."/>
            <person name="Xu J."/>
            <person name="Minx P."/>
            <person name="Pepin K.H."/>
            <person name="Johnson M."/>
            <person name="Bhonagiri V."/>
            <person name="Nash W.E."/>
            <person name="Mardis E.R."/>
            <person name="Wilson R.K."/>
        </authorList>
    </citation>
    <scope>NUCLEOTIDE SEQUENCE [LARGE SCALE GENOMIC DNA]</scope>
    <source>
        <strain evidence="11">DSM 15053</strain>
    </source>
</reference>
<keyword evidence="11" id="KW-0808">Transferase</keyword>
<evidence type="ECO:0000256" key="8">
    <source>
        <dbReference type="SAM" id="Phobius"/>
    </source>
</evidence>
<keyword evidence="5 8" id="KW-0812">Transmembrane</keyword>
<dbReference type="SMART" id="SM00052">
    <property type="entry name" value="EAL"/>
    <property type="match status" value="1"/>
</dbReference>
<evidence type="ECO:0000259" key="10">
    <source>
        <dbReference type="PROSITE" id="PS51105"/>
    </source>
</evidence>
<feature type="transmembrane region" description="Helical" evidence="8">
    <location>
        <begin position="190"/>
        <end position="208"/>
    </location>
</feature>
<dbReference type="SUPFAM" id="SSF141868">
    <property type="entry name" value="EAL domain-like"/>
    <property type="match status" value="1"/>
</dbReference>
<dbReference type="Proteomes" id="UP000004893">
    <property type="component" value="Unassembled WGS sequence"/>
</dbReference>
<comment type="subcellular location">
    <subcellularLocation>
        <location evidence="1">Cell membrane</location>
        <topology evidence="1">Multi-pass membrane protein</topology>
    </subcellularLocation>
</comment>
<comment type="caution">
    <text evidence="11">The sequence shown here is derived from an EMBL/GenBank/DDBJ whole genome shotgun (WGS) entry which is preliminary data.</text>
</comment>
<feature type="domain" description="EAL" evidence="9">
    <location>
        <begin position="421"/>
        <end position="674"/>
    </location>
</feature>
<evidence type="ECO:0000256" key="2">
    <source>
        <dbReference type="ARBA" id="ARBA00022448"/>
    </source>
</evidence>
<dbReference type="InterPro" id="IPR003352">
    <property type="entry name" value="PTS_EIIC"/>
</dbReference>
<feature type="transmembrane region" description="Helical" evidence="8">
    <location>
        <begin position="46"/>
        <end position="64"/>
    </location>
</feature>
<evidence type="ECO:0000256" key="1">
    <source>
        <dbReference type="ARBA" id="ARBA00004651"/>
    </source>
</evidence>
<dbReference type="PROSITE" id="PS51105">
    <property type="entry name" value="PTS_EIIC_TYPE_3"/>
    <property type="match status" value="1"/>
</dbReference>
<evidence type="ECO:0000313" key="12">
    <source>
        <dbReference type="Proteomes" id="UP000004893"/>
    </source>
</evidence>
<evidence type="ECO:0000256" key="6">
    <source>
        <dbReference type="ARBA" id="ARBA00022989"/>
    </source>
</evidence>
<dbReference type="PROSITE" id="PS50883">
    <property type="entry name" value="EAL"/>
    <property type="match status" value="1"/>
</dbReference>
<dbReference type="CDD" id="cd01948">
    <property type="entry name" value="EAL"/>
    <property type="match status" value="1"/>
</dbReference>
<dbReference type="eggNOG" id="COG1455">
    <property type="taxonomic scope" value="Bacteria"/>
</dbReference>
<feature type="domain" description="PTS EIIC type-3" evidence="10">
    <location>
        <begin position="1"/>
        <end position="375"/>
    </location>
</feature>
<accession>C0C5U3</accession>
<evidence type="ECO:0000256" key="5">
    <source>
        <dbReference type="ARBA" id="ARBA00022692"/>
    </source>
</evidence>
<dbReference type="EMBL" id="ABYI02000041">
    <property type="protein sequence ID" value="EEG72478.1"/>
    <property type="molecule type" value="Genomic_DNA"/>
</dbReference>
<keyword evidence="12" id="KW-1185">Reference proteome</keyword>
<feature type="transmembrane region" description="Helical" evidence="8">
    <location>
        <begin position="71"/>
        <end position="89"/>
    </location>
</feature>
<dbReference type="Pfam" id="PF00563">
    <property type="entry name" value="EAL"/>
    <property type="match status" value="1"/>
</dbReference>
<feature type="transmembrane region" description="Helical" evidence="8">
    <location>
        <begin position="355"/>
        <end position="375"/>
    </location>
</feature>
<dbReference type="InterPro" id="IPR035919">
    <property type="entry name" value="EAL_sf"/>
</dbReference>
<keyword evidence="2" id="KW-0813">Transport</keyword>